<evidence type="ECO:0000313" key="2">
    <source>
        <dbReference type="Proteomes" id="UP000762676"/>
    </source>
</evidence>
<dbReference type="Proteomes" id="UP000762676">
    <property type="component" value="Unassembled WGS sequence"/>
</dbReference>
<reference evidence="1 2" key="1">
    <citation type="journal article" date="2021" name="Elife">
        <title>Chloroplast acquisition without the gene transfer in kleptoplastic sea slugs, Plakobranchus ocellatus.</title>
        <authorList>
            <person name="Maeda T."/>
            <person name="Takahashi S."/>
            <person name="Yoshida T."/>
            <person name="Shimamura S."/>
            <person name="Takaki Y."/>
            <person name="Nagai Y."/>
            <person name="Toyoda A."/>
            <person name="Suzuki Y."/>
            <person name="Arimoto A."/>
            <person name="Ishii H."/>
            <person name="Satoh N."/>
            <person name="Nishiyama T."/>
            <person name="Hasebe M."/>
            <person name="Maruyama T."/>
            <person name="Minagawa J."/>
            <person name="Obokata J."/>
            <person name="Shigenobu S."/>
        </authorList>
    </citation>
    <scope>NUCLEOTIDE SEQUENCE [LARGE SCALE GENOMIC DNA]</scope>
</reference>
<proteinExistence type="predicted"/>
<evidence type="ECO:0000313" key="1">
    <source>
        <dbReference type="EMBL" id="GFS09243.1"/>
    </source>
</evidence>
<protein>
    <submittedName>
        <fullName evidence="1">Uncharacterized protein</fullName>
    </submittedName>
</protein>
<sequence>MGGPRNRPRRTTNACETLHSYFAEYLHPLIPNILEFLTNLKDKQGKSAFKLISCQKGQAVRKKRDINQELESSTIIASYRSQELSKKNFFRQIAYKMLLVNM</sequence>
<accession>A0AAV4IG14</accession>
<comment type="caution">
    <text evidence="1">The sequence shown here is derived from an EMBL/GenBank/DDBJ whole genome shotgun (WGS) entry which is preliminary data.</text>
</comment>
<gene>
    <name evidence="1" type="ORF">ElyMa_001293700</name>
</gene>
<organism evidence="1 2">
    <name type="scientific">Elysia marginata</name>
    <dbReference type="NCBI Taxonomy" id="1093978"/>
    <lineage>
        <taxon>Eukaryota</taxon>
        <taxon>Metazoa</taxon>
        <taxon>Spiralia</taxon>
        <taxon>Lophotrochozoa</taxon>
        <taxon>Mollusca</taxon>
        <taxon>Gastropoda</taxon>
        <taxon>Heterobranchia</taxon>
        <taxon>Euthyneura</taxon>
        <taxon>Panpulmonata</taxon>
        <taxon>Sacoglossa</taxon>
        <taxon>Placobranchoidea</taxon>
        <taxon>Plakobranchidae</taxon>
        <taxon>Elysia</taxon>
    </lineage>
</organism>
<dbReference type="EMBL" id="BMAT01002562">
    <property type="protein sequence ID" value="GFS09243.1"/>
    <property type="molecule type" value="Genomic_DNA"/>
</dbReference>
<name>A0AAV4IG14_9GAST</name>
<dbReference type="AlphaFoldDB" id="A0AAV4IG14"/>
<keyword evidence="2" id="KW-1185">Reference proteome</keyword>